<evidence type="ECO:0000256" key="1">
    <source>
        <dbReference type="ARBA" id="ARBA00004141"/>
    </source>
</evidence>
<dbReference type="Proteomes" id="UP001139263">
    <property type="component" value="Unassembled WGS sequence"/>
</dbReference>
<dbReference type="SUPFAM" id="SSF54631">
    <property type="entry name" value="CBS-domain pair"/>
    <property type="match status" value="1"/>
</dbReference>
<dbReference type="PROSITE" id="PS51202">
    <property type="entry name" value="RCK_C"/>
    <property type="match status" value="1"/>
</dbReference>
<evidence type="ECO:0000256" key="4">
    <source>
        <dbReference type="ARBA" id="ARBA00022989"/>
    </source>
</evidence>
<feature type="transmembrane region" description="Helical" evidence="11">
    <location>
        <begin position="234"/>
        <end position="252"/>
    </location>
</feature>
<feature type="transmembrane region" description="Helical" evidence="11">
    <location>
        <begin position="114"/>
        <end position="132"/>
    </location>
</feature>
<keyword evidence="4 11" id="KW-1133">Transmembrane helix</keyword>
<feature type="transmembrane region" description="Helical" evidence="11">
    <location>
        <begin position="191"/>
        <end position="213"/>
    </location>
</feature>
<keyword evidence="2" id="KW-0813">Transport</keyword>
<dbReference type="InterPro" id="IPR046342">
    <property type="entry name" value="CBS_dom_sf"/>
</dbReference>
<dbReference type="GO" id="GO:0008324">
    <property type="term" value="F:monoatomic cation transmembrane transporter activity"/>
    <property type="evidence" value="ECO:0007669"/>
    <property type="project" value="InterPro"/>
</dbReference>
<feature type="transmembrane region" description="Helical" evidence="11">
    <location>
        <begin position="335"/>
        <end position="359"/>
    </location>
</feature>
<feature type="transmembrane region" description="Helical" evidence="11">
    <location>
        <begin position="27"/>
        <end position="50"/>
    </location>
</feature>
<evidence type="ECO:0000256" key="8">
    <source>
        <dbReference type="ARBA" id="ARBA00023214"/>
    </source>
</evidence>
<evidence type="ECO:0000256" key="5">
    <source>
        <dbReference type="ARBA" id="ARBA00023065"/>
    </source>
</evidence>
<organism evidence="14 15">
    <name type="scientific">Sulfoacidibacillus ferrooxidans</name>
    <dbReference type="NCBI Taxonomy" id="2005001"/>
    <lineage>
        <taxon>Bacteria</taxon>
        <taxon>Bacillati</taxon>
        <taxon>Bacillota</taxon>
        <taxon>Bacilli</taxon>
        <taxon>Bacillales</taxon>
        <taxon>Alicyclobacillaceae</taxon>
        <taxon>Sulfoacidibacillus</taxon>
    </lineage>
</organism>
<dbReference type="InterPro" id="IPR001807">
    <property type="entry name" value="ClC"/>
</dbReference>
<keyword evidence="10" id="KW-0129">CBS domain</keyword>
<dbReference type="SUPFAM" id="SSF81340">
    <property type="entry name" value="Clc chloride channel"/>
    <property type="match status" value="1"/>
</dbReference>
<dbReference type="InterPro" id="IPR014743">
    <property type="entry name" value="Cl-channel_core"/>
</dbReference>
<dbReference type="PANTHER" id="PTHR43427:SF6">
    <property type="entry name" value="CHLORIDE CHANNEL PROTEIN CLC-E"/>
    <property type="match status" value="1"/>
</dbReference>
<dbReference type="PROSITE" id="PS51371">
    <property type="entry name" value="CBS"/>
    <property type="match status" value="1"/>
</dbReference>
<dbReference type="GO" id="GO:0034707">
    <property type="term" value="C:chloride channel complex"/>
    <property type="evidence" value="ECO:0007669"/>
    <property type="project" value="UniProtKB-KW"/>
</dbReference>
<dbReference type="InterPro" id="IPR050368">
    <property type="entry name" value="ClC-type_chloride_channel"/>
</dbReference>
<evidence type="ECO:0000256" key="9">
    <source>
        <dbReference type="ARBA" id="ARBA00023303"/>
    </source>
</evidence>
<keyword evidence="8" id="KW-0868">Chloride</keyword>
<dbReference type="GO" id="GO:0006813">
    <property type="term" value="P:potassium ion transport"/>
    <property type="evidence" value="ECO:0007669"/>
    <property type="project" value="InterPro"/>
</dbReference>
<feature type="transmembrane region" description="Helical" evidence="11">
    <location>
        <begin position="302"/>
        <end position="323"/>
    </location>
</feature>
<keyword evidence="3 11" id="KW-0812">Transmembrane</keyword>
<feature type="transmembrane region" description="Helical" evidence="11">
    <location>
        <begin position="162"/>
        <end position="185"/>
    </location>
</feature>
<feature type="transmembrane region" description="Helical" evidence="11">
    <location>
        <begin position="371"/>
        <end position="393"/>
    </location>
</feature>
<dbReference type="SMART" id="SM00116">
    <property type="entry name" value="CBS"/>
    <property type="match status" value="2"/>
</dbReference>
<evidence type="ECO:0000256" key="10">
    <source>
        <dbReference type="PROSITE-ProRule" id="PRU00703"/>
    </source>
</evidence>
<evidence type="ECO:0000256" key="6">
    <source>
        <dbReference type="ARBA" id="ARBA00023136"/>
    </source>
</evidence>
<feature type="transmembrane region" description="Helical" evidence="11">
    <location>
        <begin position="399"/>
        <end position="419"/>
    </location>
</feature>
<reference evidence="14" key="1">
    <citation type="submission" date="2022-03" db="EMBL/GenBank/DDBJ databases">
        <title>Draft Genome Sequence of Firmicute Strain S0AB, a Heterotrophic Iron/Sulfur-Oxidizing Extreme Acidophile.</title>
        <authorList>
            <person name="Vergara E."/>
            <person name="Pakostova E."/>
            <person name="Johnson D.B."/>
            <person name="Holmes D.S."/>
        </authorList>
    </citation>
    <scope>NUCLEOTIDE SEQUENCE</scope>
    <source>
        <strain evidence="14">S0AB</strain>
    </source>
</reference>
<dbReference type="Pfam" id="PF00654">
    <property type="entry name" value="Voltage_CLC"/>
    <property type="match status" value="1"/>
</dbReference>
<protein>
    <submittedName>
        <fullName evidence="14">Voltage-gated ClC-type chloride channel ClcB</fullName>
    </submittedName>
</protein>
<feature type="transmembrane region" description="Helical" evidence="11">
    <location>
        <begin position="272"/>
        <end position="290"/>
    </location>
</feature>
<comment type="subcellular location">
    <subcellularLocation>
        <location evidence="1">Membrane</location>
        <topology evidence="1">Multi-pass membrane protein</topology>
    </subcellularLocation>
</comment>
<sequence length="669" mass="70922">MSSVIAPARPKQSPLQRWLIHPYREPIIVGLLAILIGVIGGLGAILFRGMIHLFASWFSMIPVTHSPLRALIPALGLLLVGLITHFFAKEVKGHGVPQLLESLALRGGKIRPRVAFFGIIAPAITLGAGGSVGREGPIALIGGAFGSILGQRLRLSDKYISLLLASGAAAGIAATFNAPIAGGFFGLEIILGSYAMGAIMPVFLAAVTGSTVFDAIMGNHPVLQTIPYPVIHPIALLFMIILGLLAGTLGIAYSKGLTFSEDLLERWRVPFWVKNITGGALVGVLGLLAPEVLGVGYPSIHLALGGQLAIGTILLLFVLKYVATLTTVGSGGSGGVFAPSLFLGAMLGALYGDGLRFIVPGLIPHPEIYAIAGMGAIFAAAAQAPFVSITILLEVTGDYQLTPVVMAACVTAFVVHGLLTRDSMYTVKLSRLGIHILRGNEVRPTERISVQQAMEPLTAYFSSDDTLVEAYHGVNLSRDHVAVITDHQQQLQGIMTLETLRSYAESMPLTTPLSMLDFSVLPVIVQSATLEEAMRLFSLHDVTLLPVVDDHTNEVVGTLTQRDVVRAYSAYTLYSTESNAKVQQLKDYTGDVGQFVSIPLKHSSPIVESPLSEISIPKQAVIVSVKRGGEVVVPHGNTVLKPGDELLVFISPLSEVDLVLAQIHGAVLL</sequence>
<keyword evidence="15" id="KW-1185">Reference proteome</keyword>
<keyword evidence="5" id="KW-0406">Ion transport</keyword>
<dbReference type="Gene3D" id="1.10.3080.10">
    <property type="entry name" value="Clc chloride channel"/>
    <property type="match status" value="1"/>
</dbReference>
<evidence type="ECO:0000259" key="12">
    <source>
        <dbReference type="PROSITE" id="PS51202"/>
    </source>
</evidence>
<evidence type="ECO:0000313" key="14">
    <source>
        <dbReference type="EMBL" id="MCI0182329.1"/>
    </source>
</evidence>
<evidence type="ECO:0000256" key="7">
    <source>
        <dbReference type="ARBA" id="ARBA00023173"/>
    </source>
</evidence>
<comment type="caution">
    <text evidence="14">The sequence shown here is derived from an EMBL/GenBank/DDBJ whole genome shotgun (WGS) entry which is preliminary data.</text>
</comment>
<dbReference type="AlphaFoldDB" id="A0A9X1V7A3"/>
<feature type="domain" description="RCK C-terminal" evidence="12">
    <location>
        <begin position="583"/>
        <end position="665"/>
    </location>
</feature>
<dbReference type="PANTHER" id="PTHR43427">
    <property type="entry name" value="CHLORIDE CHANNEL PROTEIN CLC-E"/>
    <property type="match status" value="1"/>
</dbReference>
<keyword evidence="9" id="KW-0407">Ion channel</keyword>
<dbReference type="GO" id="GO:0005254">
    <property type="term" value="F:chloride channel activity"/>
    <property type="evidence" value="ECO:0007669"/>
    <property type="project" value="UniProtKB-KW"/>
</dbReference>
<dbReference type="CDD" id="cd00400">
    <property type="entry name" value="Voltage_gated_ClC"/>
    <property type="match status" value="1"/>
</dbReference>
<feature type="transmembrane region" description="Helical" evidence="11">
    <location>
        <begin position="70"/>
        <end position="88"/>
    </location>
</feature>
<feature type="domain" description="CBS" evidence="13">
    <location>
        <begin position="515"/>
        <end position="575"/>
    </location>
</feature>
<dbReference type="InterPro" id="IPR036721">
    <property type="entry name" value="RCK_C_sf"/>
</dbReference>
<evidence type="ECO:0000259" key="13">
    <source>
        <dbReference type="PROSITE" id="PS51371"/>
    </source>
</evidence>
<dbReference type="SUPFAM" id="SSF116726">
    <property type="entry name" value="TrkA C-terminal domain-like"/>
    <property type="match status" value="1"/>
</dbReference>
<evidence type="ECO:0000256" key="11">
    <source>
        <dbReference type="SAM" id="Phobius"/>
    </source>
</evidence>
<dbReference type="Gene3D" id="3.10.580.10">
    <property type="entry name" value="CBS-domain"/>
    <property type="match status" value="1"/>
</dbReference>
<dbReference type="Gene3D" id="3.30.70.1450">
    <property type="entry name" value="Regulator of K+ conductance, C-terminal domain"/>
    <property type="match status" value="1"/>
</dbReference>
<name>A0A9X1V7A3_9BACL</name>
<accession>A0A9X1V7A3</accession>
<dbReference type="Pfam" id="PF02080">
    <property type="entry name" value="TrkA_C"/>
    <property type="match status" value="1"/>
</dbReference>
<gene>
    <name evidence="14" type="primary">clcB_1</name>
    <name evidence="14" type="ORF">MM817_00588</name>
</gene>
<evidence type="ECO:0000256" key="3">
    <source>
        <dbReference type="ARBA" id="ARBA00022692"/>
    </source>
</evidence>
<dbReference type="Pfam" id="PF00571">
    <property type="entry name" value="CBS"/>
    <property type="match status" value="1"/>
</dbReference>
<dbReference type="EMBL" id="JALBUF010000001">
    <property type="protein sequence ID" value="MCI0182329.1"/>
    <property type="molecule type" value="Genomic_DNA"/>
</dbReference>
<evidence type="ECO:0000256" key="2">
    <source>
        <dbReference type="ARBA" id="ARBA00022448"/>
    </source>
</evidence>
<keyword evidence="6 11" id="KW-0472">Membrane</keyword>
<proteinExistence type="predicted"/>
<dbReference type="InterPro" id="IPR006037">
    <property type="entry name" value="RCK_C"/>
</dbReference>
<dbReference type="InterPro" id="IPR000644">
    <property type="entry name" value="CBS_dom"/>
</dbReference>
<evidence type="ECO:0000313" key="15">
    <source>
        <dbReference type="Proteomes" id="UP001139263"/>
    </source>
</evidence>
<dbReference type="CDD" id="cd02205">
    <property type="entry name" value="CBS_pair_SF"/>
    <property type="match status" value="1"/>
</dbReference>
<keyword evidence="7" id="KW-0869">Chloride channel</keyword>
<dbReference type="PRINTS" id="PR00762">
    <property type="entry name" value="CLCHANNEL"/>
</dbReference>